<evidence type="ECO:0000313" key="3">
    <source>
        <dbReference type="Proteomes" id="UP000297595"/>
    </source>
</evidence>
<evidence type="ECO:0000256" key="1">
    <source>
        <dbReference type="SAM" id="MobiDB-lite"/>
    </source>
</evidence>
<accession>A0A7C8NX94</accession>
<dbReference type="Proteomes" id="UP000297595">
    <property type="component" value="Unassembled WGS sequence"/>
</dbReference>
<organism evidence="2 3">
    <name type="scientific">Orbilia oligospora</name>
    <name type="common">Nematode-trapping fungus</name>
    <name type="synonym">Arthrobotrys oligospora</name>
    <dbReference type="NCBI Taxonomy" id="2813651"/>
    <lineage>
        <taxon>Eukaryota</taxon>
        <taxon>Fungi</taxon>
        <taxon>Dikarya</taxon>
        <taxon>Ascomycota</taxon>
        <taxon>Pezizomycotina</taxon>
        <taxon>Orbiliomycetes</taxon>
        <taxon>Orbiliales</taxon>
        <taxon>Orbiliaceae</taxon>
        <taxon>Orbilia</taxon>
    </lineage>
</organism>
<comment type="caution">
    <text evidence="2">The sequence shown here is derived from an EMBL/GenBank/DDBJ whole genome shotgun (WGS) entry which is preliminary data.</text>
</comment>
<dbReference type="AlphaFoldDB" id="A0A7C8NX94"/>
<proteinExistence type="predicted"/>
<reference evidence="2 3" key="1">
    <citation type="submission" date="2019-03" db="EMBL/GenBank/DDBJ databases">
        <title>Nematode-trapping fungi genome.</title>
        <authorList>
            <person name="Vidal-Diez De Ulzurrun G."/>
        </authorList>
    </citation>
    <scope>NUCLEOTIDE SEQUENCE [LARGE SCALE GENOMIC DNA]</scope>
    <source>
        <strain evidence="2 3">TWF154</strain>
    </source>
</reference>
<sequence>MRSWRFHYQGIKKIGYSSCCCGGVVFENAEEGSPGHREKQSLKGLVYTLHMFSCRLIHSATDESSSFGDVGFKFVALEVVWMRQVQFGNRGALAAPRGTSVPFSPEMPASEASKQKRKGRDRDQKLWRLIRGSART</sequence>
<protein>
    <submittedName>
        <fullName evidence="2">Uncharacterized protein</fullName>
    </submittedName>
</protein>
<dbReference type="EMBL" id="SOZJ01000003">
    <property type="protein sequence ID" value="TGJ69625.1"/>
    <property type="molecule type" value="Genomic_DNA"/>
</dbReference>
<evidence type="ECO:0000313" key="2">
    <source>
        <dbReference type="EMBL" id="TGJ69625.1"/>
    </source>
</evidence>
<name>A0A7C8NX94_ORBOL</name>
<gene>
    <name evidence="2" type="ORF">EYR41_005652</name>
</gene>
<feature type="region of interest" description="Disordered" evidence="1">
    <location>
        <begin position="93"/>
        <end position="125"/>
    </location>
</feature>